<feature type="compositionally biased region" description="Basic and acidic residues" evidence="3">
    <location>
        <begin position="93"/>
        <end position="104"/>
    </location>
</feature>
<accession>A0A2S0VST7</accession>
<dbReference type="NCBIfam" id="NF002490">
    <property type="entry name" value="PRK01777.1"/>
    <property type="match status" value="1"/>
</dbReference>
<evidence type="ECO:0000256" key="2">
    <source>
        <dbReference type="HAMAP-Rule" id="MF_00460"/>
    </source>
</evidence>
<dbReference type="EMBL" id="CP026604">
    <property type="protein sequence ID" value="AWB67242.1"/>
    <property type="molecule type" value="Genomic_DNA"/>
</dbReference>
<comment type="similarity">
    <text evidence="1 2">Belongs to the UPF0125 (RnfH) family.</text>
</comment>
<dbReference type="KEGG" id="cate:C2869_12685"/>
<evidence type="ECO:0000256" key="1">
    <source>
        <dbReference type="ARBA" id="ARBA00010645"/>
    </source>
</evidence>
<dbReference type="Proteomes" id="UP000244441">
    <property type="component" value="Chromosome"/>
</dbReference>
<dbReference type="InterPro" id="IPR037021">
    <property type="entry name" value="RnfH_sf"/>
</dbReference>
<dbReference type="SUPFAM" id="SSF54285">
    <property type="entry name" value="MoaD/ThiS"/>
    <property type="match status" value="1"/>
</dbReference>
<name>A0A2S0VST7_9ALTE</name>
<reference evidence="4 5" key="1">
    <citation type="submission" date="2018-01" db="EMBL/GenBank/DDBJ databases">
        <title>Genome sequence of a Cantenovulum-like bacteria.</title>
        <authorList>
            <person name="Tan W.R."/>
            <person name="Lau N.-S."/>
            <person name="Go F."/>
            <person name="Amirul A.-A.A."/>
        </authorList>
    </citation>
    <scope>NUCLEOTIDE SEQUENCE [LARGE SCALE GENOMIC DNA]</scope>
    <source>
        <strain evidence="4 5">CCB-QB4</strain>
    </source>
</reference>
<protein>
    <recommendedName>
        <fullName evidence="2">UPF0125 protein C2869_12685</fullName>
    </recommendedName>
</protein>
<evidence type="ECO:0000313" key="5">
    <source>
        <dbReference type="Proteomes" id="UP000244441"/>
    </source>
</evidence>
<feature type="region of interest" description="Disordered" evidence="3">
    <location>
        <begin position="87"/>
        <end position="117"/>
    </location>
</feature>
<proteinExistence type="inferred from homology"/>
<dbReference type="PANTHER" id="PTHR37483:SF1">
    <property type="entry name" value="UPF0125 PROTEIN RATB"/>
    <property type="match status" value="1"/>
</dbReference>
<dbReference type="PANTHER" id="PTHR37483">
    <property type="entry name" value="UPF0125 PROTEIN RATB"/>
    <property type="match status" value="1"/>
</dbReference>
<keyword evidence="5" id="KW-1185">Reference proteome</keyword>
<dbReference type="AlphaFoldDB" id="A0A2S0VST7"/>
<evidence type="ECO:0000256" key="3">
    <source>
        <dbReference type="SAM" id="MobiDB-lite"/>
    </source>
</evidence>
<dbReference type="InterPro" id="IPR016155">
    <property type="entry name" value="Mopterin_synth/thiamin_S_b"/>
</dbReference>
<dbReference type="HAMAP" id="MF_00460">
    <property type="entry name" value="UPF0125_RnfH"/>
    <property type="match status" value="1"/>
</dbReference>
<dbReference type="OrthoDB" id="9796575at2"/>
<dbReference type="RefSeq" id="WP_108603289.1">
    <property type="nucleotide sequence ID" value="NZ_CP026604.1"/>
</dbReference>
<dbReference type="Pfam" id="PF03658">
    <property type="entry name" value="Ub-RnfH"/>
    <property type="match status" value="1"/>
</dbReference>
<gene>
    <name evidence="4" type="ORF">C2869_12685</name>
</gene>
<dbReference type="Gene3D" id="3.10.20.280">
    <property type="entry name" value="RnfH-like"/>
    <property type="match status" value="1"/>
</dbReference>
<dbReference type="InterPro" id="IPR005346">
    <property type="entry name" value="RnfH"/>
</dbReference>
<organism evidence="4 5">
    <name type="scientific">Saccharobesus litoralis</name>
    <dbReference type="NCBI Taxonomy" id="2172099"/>
    <lineage>
        <taxon>Bacteria</taxon>
        <taxon>Pseudomonadati</taxon>
        <taxon>Pseudomonadota</taxon>
        <taxon>Gammaproteobacteria</taxon>
        <taxon>Alteromonadales</taxon>
        <taxon>Alteromonadaceae</taxon>
        <taxon>Saccharobesus</taxon>
    </lineage>
</organism>
<evidence type="ECO:0000313" key="4">
    <source>
        <dbReference type="EMBL" id="AWB67242.1"/>
    </source>
</evidence>
<sequence>MNMSQITIEVTFALPHKQTLLAISVNDGETIENCILQSGILREYPEIDLSVNKVGIWSRNKKLSDTVREGDRIEIYRPLIADPKEVRRRRAEKAKQEGRADKVTGGRVNPLRAKETD</sequence>